<name>A0A6A4IYK0_APOLU</name>
<protein>
    <submittedName>
        <fullName evidence="1">Uncharacterized protein</fullName>
    </submittedName>
</protein>
<evidence type="ECO:0000313" key="2">
    <source>
        <dbReference type="Proteomes" id="UP000466442"/>
    </source>
</evidence>
<dbReference type="Proteomes" id="UP000466442">
    <property type="component" value="Unassembled WGS sequence"/>
</dbReference>
<comment type="caution">
    <text evidence="1">The sequence shown here is derived from an EMBL/GenBank/DDBJ whole genome shotgun (WGS) entry which is preliminary data.</text>
</comment>
<organism evidence="1 2">
    <name type="scientific">Apolygus lucorum</name>
    <name type="common">Small green plant bug</name>
    <name type="synonym">Lygocoris lucorum</name>
    <dbReference type="NCBI Taxonomy" id="248454"/>
    <lineage>
        <taxon>Eukaryota</taxon>
        <taxon>Metazoa</taxon>
        <taxon>Ecdysozoa</taxon>
        <taxon>Arthropoda</taxon>
        <taxon>Hexapoda</taxon>
        <taxon>Insecta</taxon>
        <taxon>Pterygota</taxon>
        <taxon>Neoptera</taxon>
        <taxon>Paraneoptera</taxon>
        <taxon>Hemiptera</taxon>
        <taxon>Heteroptera</taxon>
        <taxon>Panheteroptera</taxon>
        <taxon>Cimicomorpha</taxon>
        <taxon>Miridae</taxon>
        <taxon>Mirini</taxon>
        <taxon>Apolygus</taxon>
    </lineage>
</organism>
<reference evidence="1" key="1">
    <citation type="journal article" date="2021" name="Mol. Ecol. Resour.">
        <title>Apolygus lucorum genome provides insights into omnivorousness and mesophyll feeding.</title>
        <authorList>
            <person name="Liu Y."/>
            <person name="Liu H."/>
            <person name="Wang H."/>
            <person name="Huang T."/>
            <person name="Liu B."/>
            <person name="Yang B."/>
            <person name="Yin L."/>
            <person name="Li B."/>
            <person name="Zhang Y."/>
            <person name="Zhang S."/>
            <person name="Jiang F."/>
            <person name="Zhang X."/>
            <person name="Ren Y."/>
            <person name="Wang B."/>
            <person name="Wang S."/>
            <person name="Lu Y."/>
            <person name="Wu K."/>
            <person name="Fan W."/>
            <person name="Wang G."/>
        </authorList>
    </citation>
    <scope>NUCLEOTIDE SEQUENCE</scope>
    <source>
        <strain evidence="1">12Hb</strain>
    </source>
</reference>
<dbReference type="AlphaFoldDB" id="A0A6A4IYK0"/>
<sequence length="89" mass="9422">MLSRLLPYLVLLALYSSNLACGQEIPFSGQTSTTPAGYCLQPASYCDPRGLPCCLYPTVQCTAISGAHVCALNPSRIVPIEQDIFGGAL</sequence>
<accession>A0A6A4IYK0</accession>
<dbReference type="EMBL" id="WIXP02000013">
    <property type="protein sequence ID" value="KAF6200857.1"/>
    <property type="molecule type" value="Genomic_DNA"/>
</dbReference>
<evidence type="ECO:0000313" key="1">
    <source>
        <dbReference type="EMBL" id="KAF6200857.1"/>
    </source>
</evidence>
<keyword evidence="2" id="KW-1185">Reference proteome</keyword>
<proteinExistence type="predicted"/>
<gene>
    <name evidence="1" type="ORF">GE061_005304</name>
</gene>